<comment type="caution">
    <text evidence="1">The sequence shown here is derived from an EMBL/GenBank/DDBJ whole genome shotgun (WGS) entry which is preliminary data.</text>
</comment>
<keyword evidence="2" id="KW-1185">Reference proteome</keyword>
<name>A0ABW3JYE9_9BACT</name>
<evidence type="ECO:0000313" key="1">
    <source>
        <dbReference type="EMBL" id="MFD0997966.1"/>
    </source>
</evidence>
<dbReference type="RefSeq" id="WP_377573837.1">
    <property type="nucleotide sequence ID" value="NZ_JBHTKA010000001.1"/>
</dbReference>
<sequence>MRTSLNEIALTEKYLQGQLSPEERLVFEARLLTSPLLRCNVSVQQKVYTLTKLYHRRKIKQQALNVQHKLFHESQHAEWKEEIVKLYK</sequence>
<proteinExistence type="predicted"/>
<protein>
    <submittedName>
        <fullName evidence="1">Uncharacterized protein</fullName>
    </submittedName>
</protein>
<gene>
    <name evidence="1" type="ORF">ACFQ21_01570</name>
</gene>
<dbReference type="Proteomes" id="UP001597112">
    <property type="component" value="Unassembled WGS sequence"/>
</dbReference>
<organism evidence="1 2">
    <name type="scientific">Ohtaekwangia kribbensis</name>
    <dbReference type="NCBI Taxonomy" id="688913"/>
    <lineage>
        <taxon>Bacteria</taxon>
        <taxon>Pseudomonadati</taxon>
        <taxon>Bacteroidota</taxon>
        <taxon>Cytophagia</taxon>
        <taxon>Cytophagales</taxon>
        <taxon>Fulvivirgaceae</taxon>
        <taxon>Ohtaekwangia</taxon>
    </lineage>
</organism>
<dbReference type="EMBL" id="JBHTKA010000001">
    <property type="protein sequence ID" value="MFD0997966.1"/>
    <property type="molecule type" value="Genomic_DNA"/>
</dbReference>
<accession>A0ABW3JYE9</accession>
<evidence type="ECO:0000313" key="2">
    <source>
        <dbReference type="Proteomes" id="UP001597112"/>
    </source>
</evidence>
<reference evidence="2" key="1">
    <citation type="journal article" date="2019" name="Int. J. Syst. Evol. Microbiol.">
        <title>The Global Catalogue of Microorganisms (GCM) 10K type strain sequencing project: providing services to taxonomists for standard genome sequencing and annotation.</title>
        <authorList>
            <consortium name="The Broad Institute Genomics Platform"/>
            <consortium name="The Broad Institute Genome Sequencing Center for Infectious Disease"/>
            <person name="Wu L."/>
            <person name="Ma J."/>
        </authorList>
    </citation>
    <scope>NUCLEOTIDE SEQUENCE [LARGE SCALE GENOMIC DNA]</scope>
    <source>
        <strain evidence="2">CCUG 58938</strain>
    </source>
</reference>